<keyword evidence="1" id="KW-0732">Signal</keyword>
<organism evidence="2 3">
    <name type="scientific">Anaeramoeba flamelloides</name>
    <dbReference type="NCBI Taxonomy" id="1746091"/>
    <lineage>
        <taxon>Eukaryota</taxon>
        <taxon>Metamonada</taxon>
        <taxon>Anaeramoebidae</taxon>
        <taxon>Anaeramoeba</taxon>
    </lineage>
</organism>
<evidence type="ECO:0000313" key="3">
    <source>
        <dbReference type="Proteomes" id="UP001150062"/>
    </source>
</evidence>
<evidence type="ECO:0000256" key="1">
    <source>
        <dbReference type="SAM" id="SignalP"/>
    </source>
</evidence>
<sequence length="340" mass="37218">MKNLILIYLVLIALVSSTRIISVLDHSLQDDKTLLSTSEGVVVGIAPELLSRNLEVGSELFLDLGSSYRYEGKVKSKNTDVNGVTTYVAGLAASKFGHAIISVANGQVRMNVDIPSEGKNFGVRHNKGINEHILFEHNLSDVLEGTHPGYLPNKDSKNGMFQKSPDAGKKIQAGVDDPAILDVLVVYTTAAFSWAGDQESMDLVISSMIAKSNEALTTSETGIVINLVHSALVEYEEIDPVTDINNLTTPSQEVFQEVHDLRDQYYADFVVLLEYTDQTGGIGWLLENSDGDESLAFSITRIQQASFSYTTIHEIGHNMGCGHHKEQNFQEGPGRIIFQS</sequence>
<dbReference type="Pfam" id="PF13582">
    <property type="entry name" value="Reprolysin_3"/>
    <property type="match status" value="1"/>
</dbReference>
<dbReference type="Proteomes" id="UP001150062">
    <property type="component" value="Unassembled WGS sequence"/>
</dbReference>
<evidence type="ECO:0000313" key="2">
    <source>
        <dbReference type="EMBL" id="KAJ6236144.1"/>
    </source>
</evidence>
<reference evidence="2" key="1">
    <citation type="submission" date="2022-08" db="EMBL/GenBank/DDBJ databases">
        <title>Novel sulfate-reducing endosymbionts in the free-living metamonad Anaeramoeba.</title>
        <authorList>
            <person name="Jerlstrom-Hultqvist J."/>
            <person name="Cepicka I."/>
            <person name="Gallot-Lavallee L."/>
            <person name="Salas-Leiva D."/>
            <person name="Curtis B.A."/>
            <person name="Zahonova K."/>
            <person name="Pipaliya S."/>
            <person name="Dacks J."/>
            <person name="Roger A.J."/>
        </authorList>
    </citation>
    <scope>NUCLEOTIDE SEQUENCE</scope>
    <source>
        <strain evidence="2">Schooner1</strain>
    </source>
</reference>
<keyword evidence="3" id="KW-1185">Reference proteome</keyword>
<dbReference type="Gene3D" id="3.40.390.10">
    <property type="entry name" value="Collagenase (Catalytic Domain)"/>
    <property type="match status" value="1"/>
</dbReference>
<feature type="signal peptide" evidence="1">
    <location>
        <begin position="1"/>
        <end position="17"/>
    </location>
</feature>
<dbReference type="InterPro" id="IPR024079">
    <property type="entry name" value="MetalloPept_cat_dom_sf"/>
</dbReference>
<protein>
    <recommendedName>
        <fullName evidence="4">Peptidase M12B domain-containing protein</fullName>
    </recommendedName>
</protein>
<accession>A0ABQ8XXJ4</accession>
<gene>
    <name evidence="2" type="ORF">M0813_28065</name>
</gene>
<comment type="caution">
    <text evidence="2">The sequence shown here is derived from an EMBL/GenBank/DDBJ whole genome shotgun (WGS) entry which is preliminary data.</text>
</comment>
<evidence type="ECO:0008006" key="4">
    <source>
        <dbReference type="Google" id="ProtNLM"/>
    </source>
</evidence>
<dbReference type="EMBL" id="JAOAOG010000246">
    <property type="protein sequence ID" value="KAJ6236144.1"/>
    <property type="molecule type" value="Genomic_DNA"/>
</dbReference>
<name>A0ABQ8XXJ4_9EUKA</name>
<dbReference type="SUPFAM" id="SSF55486">
    <property type="entry name" value="Metalloproteases ('zincins'), catalytic domain"/>
    <property type="match status" value="1"/>
</dbReference>
<proteinExistence type="predicted"/>
<feature type="chain" id="PRO_5046810740" description="Peptidase M12B domain-containing protein" evidence="1">
    <location>
        <begin position="18"/>
        <end position="340"/>
    </location>
</feature>